<dbReference type="EMBL" id="SMLA01000008">
    <property type="protein sequence ID" value="TDD90597.1"/>
    <property type="molecule type" value="Genomic_DNA"/>
</dbReference>
<dbReference type="PANTHER" id="PTHR30287:SF1">
    <property type="entry name" value="INNER MEMBRANE PROTEIN"/>
    <property type="match status" value="1"/>
</dbReference>
<feature type="domain" description="ABC3 transporter permease C-terminal" evidence="7">
    <location>
        <begin position="693"/>
        <end position="807"/>
    </location>
</feature>
<keyword evidence="5 6" id="KW-0472">Membrane</keyword>
<evidence type="ECO:0000313" key="8">
    <source>
        <dbReference type="EMBL" id="TDD90597.1"/>
    </source>
</evidence>
<keyword evidence="4 6" id="KW-1133">Transmembrane helix</keyword>
<feature type="transmembrane region" description="Helical" evidence="6">
    <location>
        <begin position="412"/>
        <end position="436"/>
    </location>
</feature>
<comment type="caution">
    <text evidence="8">The sequence shown here is derived from an EMBL/GenBank/DDBJ whole genome shotgun (WGS) entry which is preliminary data.</text>
</comment>
<dbReference type="InterPro" id="IPR038766">
    <property type="entry name" value="Membrane_comp_ABC_pdt"/>
</dbReference>
<evidence type="ECO:0000256" key="3">
    <source>
        <dbReference type="ARBA" id="ARBA00022692"/>
    </source>
</evidence>
<reference evidence="8 9" key="1">
    <citation type="submission" date="2019-03" db="EMBL/GenBank/DDBJ databases">
        <title>Draft genome sequences of novel Actinobacteria.</title>
        <authorList>
            <person name="Sahin N."/>
            <person name="Ay H."/>
            <person name="Saygin H."/>
        </authorList>
    </citation>
    <scope>NUCLEOTIDE SEQUENCE [LARGE SCALE GENOMIC DNA]</scope>
    <source>
        <strain evidence="8 9">5K548</strain>
    </source>
</reference>
<dbReference type="Proteomes" id="UP000294723">
    <property type="component" value="Unassembled WGS sequence"/>
</dbReference>
<accession>A0A4V2YXT7</accession>
<dbReference type="PANTHER" id="PTHR30287">
    <property type="entry name" value="MEMBRANE COMPONENT OF PREDICTED ABC SUPERFAMILY METABOLITE UPTAKE TRANSPORTER"/>
    <property type="match status" value="1"/>
</dbReference>
<evidence type="ECO:0000256" key="2">
    <source>
        <dbReference type="ARBA" id="ARBA00022475"/>
    </source>
</evidence>
<feature type="transmembrane region" description="Helical" evidence="6">
    <location>
        <begin position="235"/>
        <end position="260"/>
    </location>
</feature>
<name>A0A4V2YXT7_9PSEU</name>
<evidence type="ECO:0000256" key="5">
    <source>
        <dbReference type="ARBA" id="ARBA00023136"/>
    </source>
</evidence>
<evidence type="ECO:0000313" key="9">
    <source>
        <dbReference type="Proteomes" id="UP000294723"/>
    </source>
</evidence>
<dbReference type="RefSeq" id="WP_132681960.1">
    <property type="nucleotide sequence ID" value="NZ_SMLA01000008.1"/>
</dbReference>
<feature type="transmembrane region" description="Helical" evidence="6">
    <location>
        <begin position="773"/>
        <end position="796"/>
    </location>
</feature>
<gene>
    <name evidence="8" type="ORF">E1202_08190</name>
</gene>
<feature type="domain" description="ABC3 transporter permease C-terminal" evidence="7">
    <location>
        <begin position="239"/>
        <end position="346"/>
    </location>
</feature>
<evidence type="ECO:0000256" key="1">
    <source>
        <dbReference type="ARBA" id="ARBA00004651"/>
    </source>
</evidence>
<feature type="transmembrane region" description="Helical" evidence="6">
    <location>
        <begin position="464"/>
        <end position="485"/>
    </location>
</feature>
<evidence type="ECO:0000259" key="7">
    <source>
        <dbReference type="Pfam" id="PF02687"/>
    </source>
</evidence>
<feature type="transmembrane region" description="Helical" evidence="6">
    <location>
        <begin position="745"/>
        <end position="767"/>
    </location>
</feature>
<feature type="transmembrane region" description="Helical" evidence="6">
    <location>
        <begin position="370"/>
        <end position="392"/>
    </location>
</feature>
<keyword evidence="3 6" id="KW-0812">Transmembrane</keyword>
<proteinExistence type="predicted"/>
<evidence type="ECO:0000256" key="4">
    <source>
        <dbReference type="ARBA" id="ARBA00022989"/>
    </source>
</evidence>
<feature type="transmembrane region" description="Helical" evidence="6">
    <location>
        <begin position="290"/>
        <end position="317"/>
    </location>
</feature>
<organism evidence="8 9">
    <name type="scientific">Saccharopolyspora karakumensis</name>
    <dbReference type="NCBI Taxonomy" id="2530386"/>
    <lineage>
        <taxon>Bacteria</taxon>
        <taxon>Bacillati</taxon>
        <taxon>Actinomycetota</taxon>
        <taxon>Actinomycetes</taxon>
        <taxon>Pseudonocardiales</taxon>
        <taxon>Pseudonocardiaceae</taxon>
        <taxon>Saccharopolyspora</taxon>
    </lineage>
</organism>
<dbReference type="AlphaFoldDB" id="A0A4V2YXT7"/>
<dbReference type="GO" id="GO:0005886">
    <property type="term" value="C:plasma membrane"/>
    <property type="evidence" value="ECO:0007669"/>
    <property type="project" value="UniProtKB-SubCell"/>
</dbReference>
<keyword evidence="9" id="KW-1185">Reference proteome</keyword>
<dbReference type="Pfam" id="PF02687">
    <property type="entry name" value="FtsX"/>
    <property type="match status" value="2"/>
</dbReference>
<feature type="transmembrane region" description="Helical" evidence="6">
    <location>
        <begin position="329"/>
        <end position="349"/>
    </location>
</feature>
<sequence>MSAVVPHLRAVRRAPVRLLLCGVTIAVAAFFSTGTLLGRDMALRTIIDDLTSIPQAASAVVRSPSGFGPAELDRAASLAGVTAATGRVSGSGLVGAVEVDLTADPGAGPLSRVQVDAGTYPRSPGEVAASDRAAERLDLRIGDEVEFADPNGGAPHPLTVTALVDSPSADGLALYAPDRDVLARTGAELARVDLIGELPEIQRSARPTAMTVQSAADARRAELCEGRDVVDQVSAVLGAFVVLASLASIMVAVSAFRIVFAQRIRHLAMLRAVGATSGGLRRALVAEGALTGLIAGGAGTLSAVGVSGIVPLVAPVAAVAPSPLVPGSVLAGTVLAVVLAVLTPAWDAARVSPMEALRSTTRPSERPATTALRTALGAALLVVAMLLVLWAASGGLLSRYRPAGSTEALMLGGVLAVAACFGGYLAFAPALVRPVLSGAHRLLRRFGPVAALAVRSAAGMPRRAASVSSVVALAATLLLAALTAGGTLRDYGEASAAAQYPADLEVRAPEGAVLPAGLPAALAADPALRTVVPFRAPRLRMELPSRPMTLEVSDLPITRLPGAAGAADSDGSLRDSGPGAIAVSDAFASQERLAAGDVVRLGDREVRVAAVVVGEGLGGSQVLVHPSDLDALGVGPAPTAIVADAVGGNLAAAQSAVGAHVGTGGEWEISVLDDLRAERSDLVGRLTGSALALIALTVFVALVGVGTTASLSVLERGRESGVLRAVGLSRGGLLRVRVGESALHGLLGVLFGAPHGLALGALLITALVPEAPLAPPVLVLLSACVGLVIAAAAAGFPPAWRAGGTPPAAAARQD</sequence>
<dbReference type="InterPro" id="IPR003838">
    <property type="entry name" value="ABC3_permease_C"/>
</dbReference>
<feature type="transmembrane region" description="Helical" evidence="6">
    <location>
        <begin position="690"/>
        <end position="714"/>
    </location>
</feature>
<protein>
    <submittedName>
        <fullName evidence="8">ABC transporter permease</fullName>
    </submittedName>
</protein>
<comment type="subcellular location">
    <subcellularLocation>
        <location evidence="1">Cell membrane</location>
        <topology evidence="1">Multi-pass membrane protein</topology>
    </subcellularLocation>
</comment>
<keyword evidence="2" id="KW-1003">Cell membrane</keyword>
<evidence type="ECO:0000256" key="6">
    <source>
        <dbReference type="SAM" id="Phobius"/>
    </source>
</evidence>